<evidence type="ECO:0000256" key="1">
    <source>
        <dbReference type="SAM" id="MobiDB-lite"/>
    </source>
</evidence>
<gene>
    <name evidence="3" type="primary">LOC6898442</name>
</gene>
<accession>A0A6I8VU07</accession>
<protein>
    <submittedName>
        <fullName evidence="3">Uncharacterized protein isoform X3</fullName>
    </submittedName>
</protein>
<reference evidence="2" key="1">
    <citation type="submission" date="2024-06" db="UniProtKB">
        <authorList>
            <consortium name="RefSeq"/>
        </authorList>
    </citation>
    <scope>NUCLEOTIDE SEQUENCE [LARGE SCALE GENOMIC DNA]</scope>
    <source>
        <strain evidence="2">MV2-25</strain>
    </source>
</reference>
<feature type="compositionally biased region" description="Acidic residues" evidence="1">
    <location>
        <begin position="132"/>
        <end position="143"/>
    </location>
</feature>
<evidence type="ECO:0000313" key="3">
    <source>
        <dbReference type="RefSeq" id="XP_033234124.1"/>
    </source>
</evidence>
<reference evidence="3" key="2">
    <citation type="submission" date="2025-08" db="UniProtKB">
        <authorList>
            <consortium name="RefSeq"/>
        </authorList>
    </citation>
    <scope>IDENTIFICATION</scope>
    <source>
        <strain evidence="3">MV-25-SWS-2005</strain>
        <tissue evidence="3">Whole body</tissue>
    </source>
</reference>
<name>A0A6I8VU07_DROPS</name>
<dbReference type="Proteomes" id="UP000001819">
    <property type="component" value="Chromosome 3"/>
</dbReference>
<evidence type="ECO:0000313" key="2">
    <source>
        <dbReference type="Proteomes" id="UP000001819"/>
    </source>
</evidence>
<organism evidence="2 3">
    <name type="scientific">Drosophila pseudoobscura pseudoobscura</name>
    <name type="common">Fruit fly</name>
    <dbReference type="NCBI Taxonomy" id="46245"/>
    <lineage>
        <taxon>Eukaryota</taxon>
        <taxon>Metazoa</taxon>
        <taxon>Ecdysozoa</taxon>
        <taxon>Arthropoda</taxon>
        <taxon>Hexapoda</taxon>
        <taxon>Insecta</taxon>
        <taxon>Pterygota</taxon>
        <taxon>Neoptera</taxon>
        <taxon>Endopterygota</taxon>
        <taxon>Diptera</taxon>
        <taxon>Brachycera</taxon>
        <taxon>Muscomorpha</taxon>
        <taxon>Ephydroidea</taxon>
        <taxon>Drosophilidae</taxon>
        <taxon>Drosophila</taxon>
        <taxon>Sophophora</taxon>
    </lineage>
</organism>
<dbReference type="AlphaFoldDB" id="A0A6I8VU07"/>
<keyword evidence="2" id="KW-1185">Reference proteome</keyword>
<dbReference type="RefSeq" id="XP_033234124.1">
    <property type="nucleotide sequence ID" value="XM_033378233.1"/>
</dbReference>
<proteinExistence type="predicted"/>
<sequence length="143" mass="16189">MVPPLTTETMSTMRPTAASGQETFSVPSTSFASAALLCDGRASDIFAHRTKNRALMAPSKKLKNLPAMPYEVAYAATKLRMKMERKTMDEYARLLLPQCLLQGPKVRRRHQFKVRACPQRTMDKLLSMPKAEEDDSPEEFQHE</sequence>
<feature type="region of interest" description="Disordered" evidence="1">
    <location>
        <begin position="124"/>
        <end position="143"/>
    </location>
</feature>